<feature type="transmembrane region" description="Helical" evidence="16">
    <location>
        <begin position="242"/>
        <end position="262"/>
    </location>
</feature>
<dbReference type="PRINTS" id="PR01434">
    <property type="entry name" value="NADHDHGNASE5"/>
</dbReference>
<reference evidence="20" key="1">
    <citation type="submission" date="2012-03" db="EMBL/GenBank/DDBJ databases">
        <title>Characterization of the complete mitochondrial genomes of two endemic Bolivian macaw species.</title>
        <authorList>
            <person name="Urantowka A."/>
        </authorList>
    </citation>
    <scope>NUCLEOTIDE SEQUENCE</scope>
</reference>
<keyword evidence="9" id="KW-0249">Electron transport</keyword>
<feature type="domain" description="NADH-Ubiquinone oxidoreductase (complex I) chain 5 N-terminal" evidence="18">
    <location>
        <begin position="70"/>
        <end position="120"/>
    </location>
</feature>
<dbReference type="InterPro" id="IPR003945">
    <property type="entry name" value="NU5C-like"/>
</dbReference>
<feature type="domain" description="NADH:quinone oxidoreductase/Mrp antiporter transmembrane" evidence="17">
    <location>
        <begin position="136"/>
        <end position="418"/>
    </location>
</feature>
<keyword evidence="14 16" id="KW-0472">Membrane</keyword>
<evidence type="ECO:0000256" key="5">
    <source>
        <dbReference type="ARBA" id="ARBA00022660"/>
    </source>
</evidence>
<name>A0A0A6Z5F9_9PSIT</name>
<feature type="transmembrane region" description="Helical" evidence="16">
    <location>
        <begin position="6"/>
        <end position="28"/>
    </location>
</feature>
<comment type="similarity">
    <text evidence="16">Belongs to the complex I subunit 5 family.</text>
</comment>
<dbReference type="PANTHER" id="PTHR42829">
    <property type="entry name" value="NADH-UBIQUINONE OXIDOREDUCTASE CHAIN 5"/>
    <property type="match status" value="1"/>
</dbReference>
<keyword evidence="13 16" id="KW-0496">Mitochondrion</keyword>
<dbReference type="InterPro" id="IPR001516">
    <property type="entry name" value="Proton_antipo_N"/>
</dbReference>
<dbReference type="Pfam" id="PF00662">
    <property type="entry name" value="Proton_antipo_N"/>
    <property type="match status" value="1"/>
</dbReference>
<comment type="function">
    <text evidence="16">Core subunit of the mitochondrial membrane respiratory chain NADH dehydrogenase (Complex I) which catalyzes electron transfer from NADH through the respiratory chain, using ubiquinone as an electron acceptor. Essential for the catalytic activity and assembly of complex I.</text>
</comment>
<keyword evidence="11 16" id="KW-0520">NAD</keyword>
<feature type="transmembrane region" description="Helical" evidence="16">
    <location>
        <begin position="87"/>
        <end position="107"/>
    </location>
</feature>
<evidence type="ECO:0000256" key="2">
    <source>
        <dbReference type="ARBA" id="ARBA00012944"/>
    </source>
</evidence>
<feature type="domain" description="NADH dehydrogenase subunit 5 C-terminal" evidence="19">
    <location>
        <begin position="423"/>
        <end position="603"/>
    </location>
</feature>
<keyword evidence="6 16" id="KW-0812">Transmembrane</keyword>
<evidence type="ECO:0000256" key="13">
    <source>
        <dbReference type="ARBA" id="ARBA00023128"/>
    </source>
</evidence>
<feature type="transmembrane region" description="Helical" evidence="16">
    <location>
        <begin position="407"/>
        <end position="429"/>
    </location>
</feature>
<accession>A0A0A6Z5F9</accession>
<evidence type="ECO:0000256" key="10">
    <source>
        <dbReference type="ARBA" id="ARBA00022989"/>
    </source>
</evidence>
<evidence type="ECO:0000313" key="20">
    <source>
        <dbReference type="EMBL" id="AFI54887.1"/>
    </source>
</evidence>
<dbReference type="CTD" id="4540"/>
<feature type="transmembrane region" description="Helical" evidence="16">
    <location>
        <begin position="455"/>
        <end position="473"/>
    </location>
</feature>
<dbReference type="EMBL" id="JQ782215">
    <property type="protein sequence ID" value="AFI54887.1"/>
    <property type="molecule type" value="Genomic_DNA"/>
</dbReference>
<comment type="subcellular location">
    <subcellularLocation>
        <location evidence="1">Mitochondrion inner membrane</location>
        <topology evidence="1">Multi-pass membrane protein</topology>
    </subcellularLocation>
</comment>
<keyword evidence="8" id="KW-1278">Translocase</keyword>
<protein>
    <recommendedName>
        <fullName evidence="3 16">NADH-ubiquinone oxidoreductase chain 5</fullName>
        <ecNumber evidence="2 16">7.1.1.2</ecNumber>
    </recommendedName>
</protein>
<feature type="transmembrane region" description="Helical" evidence="16">
    <location>
        <begin position="373"/>
        <end position="392"/>
    </location>
</feature>
<keyword evidence="7" id="KW-0999">Mitochondrion inner membrane</keyword>
<evidence type="ECO:0000256" key="3">
    <source>
        <dbReference type="ARBA" id="ARBA00021096"/>
    </source>
</evidence>
<evidence type="ECO:0000256" key="7">
    <source>
        <dbReference type="ARBA" id="ARBA00022792"/>
    </source>
</evidence>
<comment type="catalytic activity">
    <reaction evidence="15 16">
        <text>a ubiquinone + NADH + 5 H(+)(in) = a ubiquinol + NAD(+) + 4 H(+)(out)</text>
        <dbReference type="Rhea" id="RHEA:29091"/>
        <dbReference type="Rhea" id="RHEA-COMP:9565"/>
        <dbReference type="Rhea" id="RHEA-COMP:9566"/>
        <dbReference type="ChEBI" id="CHEBI:15378"/>
        <dbReference type="ChEBI" id="CHEBI:16389"/>
        <dbReference type="ChEBI" id="CHEBI:17976"/>
        <dbReference type="ChEBI" id="CHEBI:57540"/>
        <dbReference type="ChEBI" id="CHEBI:57945"/>
        <dbReference type="EC" id="7.1.1.2"/>
    </reaction>
</comment>
<dbReference type="GO" id="GO:0015990">
    <property type="term" value="P:electron transport coupled proton transport"/>
    <property type="evidence" value="ECO:0007669"/>
    <property type="project" value="TreeGrafter"/>
</dbReference>
<geneLocation type="mitochondrion" evidence="20"/>
<keyword evidence="5" id="KW-0679">Respiratory chain</keyword>
<dbReference type="InterPro" id="IPR010934">
    <property type="entry name" value="NADH_DH_su5_C"/>
</dbReference>
<evidence type="ECO:0000256" key="1">
    <source>
        <dbReference type="ARBA" id="ARBA00004448"/>
    </source>
</evidence>
<dbReference type="NCBIfam" id="TIGR01974">
    <property type="entry name" value="NDH_I_L"/>
    <property type="match status" value="1"/>
</dbReference>
<evidence type="ECO:0000256" key="16">
    <source>
        <dbReference type="RuleBase" id="RU003404"/>
    </source>
</evidence>
<feature type="transmembrane region" description="Helical" evidence="16">
    <location>
        <begin position="485"/>
        <end position="506"/>
    </location>
</feature>
<keyword evidence="12 16" id="KW-0830">Ubiquinone</keyword>
<feature type="transmembrane region" description="Helical" evidence="16">
    <location>
        <begin position="173"/>
        <end position="192"/>
    </location>
</feature>
<feature type="transmembrane region" description="Helical" evidence="16">
    <location>
        <begin position="585"/>
        <end position="603"/>
    </location>
</feature>
<evidence type="ECO:0000256" key="11">
    <source>
        <dbReference type="ARBA" id="ARBA00023027"/>
    </source>
</evidence>
<sequence length="604" mass="66295">MEMALLLNTLMLLTLTTILMPTLLPALLKTSKNSPKTITLTIKTAFLISLAPMMLFMYSGLESITSHWEWKFIMNFKIPLSFKMDQYSLLFFPIALFVTWSILQFSTYYMASDPHITKFFSYLTTFLIAMLTLTIANNIFMLFIGWEGVGIMSFLLISWWHGRAEANTAALQAVLYNRIGDIGLILSMAWLASTLNSWEMQQMFLPTKPPTLPLLGLILAATGKSAQFGLHPWLPAAMEGPTPVSALLHSSTMVVAGIFLLIRTHPLLTNNKTALTLCLCLGAMSTLFAATCALTQNDIKKIIAFSTSSQLGLMMVTIGLNLPQLAFLHISTHAFFKAMLFLCSGSIIHSLGGEQDVRKMGGLQKMLPTTTSCLTIGNLALMGTPFLAGFFSKDLIIENLNTSHLNAWALTLTLLATAFTATYSLRMILLVQTKFTRTPTIAPTDENNPQITNPITRLALGSIMVGLLITSYMTPTQTPPMTMPLLTKTAAILVTTVGIILALELTTTTHTLTQPKQNPYSNFSLTLGYFNPLTHRPSSMVLLNSGQKIASHLIDLSWYKKMGPEGLADLQTMAAKTSTTLHKGLIKAYLGSSALSILIILLLL</sequence>
<dbReference type="Pfam" id="PF06455">
    <property type="entry name" value="NADH5_C"/>
    <property type="match status" value="1"/>
</dbReference>
<evidence type="ECO:0000256" key="9">
    <source>
        <dbReference type="ARBA" id="ARBA00022982"/>
    </source>
</evidence>
<dbReference type="RefSeq" id="YP_009113423.1">
    <property type="nucleotide sequence ID" value="NC_026029.1"/>
</dbReference>
<keyword evidence="4 16" id="KW-0813">Transport</keyword>
<dbReference type="GO" id="GO:0008137">
    <property type="term" value="F:NADH dehydrogenase (ubiquinone) activity"/>
    <property type="evidence" value="ECO:0007669"/>
    <property type="project" value="UniProtKB-EC"/>
</dbReference>
<evidence type="ECO:0000256" key="4">
    <source>
        <dbReference type="ARBA" id="ARBA00022448"/>
    </source>
</evidence>
<organism evidence="20">
    <name type="scientific">Ara glaucogularis</name>
    <name type="common">Blue-throated macaw</name>
    <dbReference type="NCBI Taxonomy" id="303304"/>
    <lineage>
        <taxon>Eukaryota</taxon>
        <taxon>Metazoa</taxon>
        <taxon>Chordata</taxon>
        <taxon>Craniata</taxon>
        <taxon>Vertebrata</taxon>
        <taxon>Euteleostomi</taxon>
        <taxon>Archelosauria</taxon>
        <taxon>Archosauria</taxon>
        <taxon>Dinosauria</taxon>
        <taxon>Saurischia</taxon>
        <taxon>Theropoda</taxon>
        <taxon>Coelurosauria</taxon>
        <taxon>Aves</taxon>
        <taxon>Neognathae</taxon>
        <taxon>Neoaves</taxon>
        <taxon>Telluraves</taxon>
        <taxon>Australaves</taxon>
        <taxon>Psittaciformes</taxon>
        <taxon>Psittacidae</taxon>
        <taxon>Ara</taxon>
    </lineage>
</organism>
<feature type="transmembrane region" description="Helical" evidence="16">
    <location>
        <begin position="119"/>
        <end position="136"/>
    </location>
</feature>
<evidence type="ECO:0000256" key="6">
    <source>
        <dbReference type="ARBA" id="ARBA00022692"/>
    </source>
</evidence>
<dbReference type="PANTHER" id="PTHR42829:SF2">
    <property type="entry name" value="NADH-UBIQUINONE OXIDOREDUCTASE CHAIN 5"/>
    <property type="match status" value="1"/>
</dbReference>
<dbReference type="Pfam" id="PF00361">
    <property type="entry name" value="Proton_antipo_M"/>
    <property type="match status" value="1"/>
</dbReference>
<evidence type="ECO:0000259" key="17">
    <source>
        <dbReference type="Pfam" id="PF00361"/>
    </source>
</evidence>
<evidence type="ECO:0000256" key="15">
    <source>
        <dbReference type="ARBA" id="ARBA00049551"/>
    </source>
</evidence>
<feature type="transmembrane region" description="Helical" evidence="16">
    <location>
        <begin position="40"/>
        <end position="61"/>
    </location>
</feature>
<dbReference type="AlphaFoldDB" id="A0A0A6Z5F9"/>
<evidence type="ECO:0000259" key="18">
    <source>
        <dbReference type="Pfam" id="PF00662"/>
    </source>
</evidence>
<dbReference type="GO" id="GO:0042773">
    <property type="term" value="P:ATP synthesis coupled electron transport"/>
    <property type="evidence" value="ECO:0007669"/>
    <property type="project" value="InterPro"/>
</dbReference>
<feature type="transmembrane region" description="Helical" evidence="16">
    <location>
        <begin position="142"/>
        <end position="161"/>
    </location>
</feature>
<proteinExistence type="inferred from homology"/>
<dbReference type="GeneID" id="22831802"/>
<gene>
    <name evidence="20" type="primary">ND5</name>
</gene>
<dbReference type="GO" id="GO:0003954">
    <property type="term" value="F:NADH dehydrogenase activity"/>
    <property type="evidence" value="ECO:0007669"/>
    <property type="project" value="TreeGrafter"/>
</dbReference>
<evidence type="ECO:0000259" key="19">
    <source>
        <dbReference type="Pfam" id="PF06455"/>
    </source>
</evidence>
<evidence type="ECO:0000256" key="12">
    <source>
        <dbReference type="ARBA" id="ARBA00023075"/>
    </source>
</evidence>
<feature type="transmembrane region" description="Helical" evidence="16">
    <location>
        <begin position="302"/>
        <end position="322"/>
    </location>
</feature>
<keyword evidence="10 16" id="KW-1133">Transmembrane helix</keyword>
<dbReference type="GO" id="GO:0005743">
    <property type="term" value="C:mitochondrial inner membrane"/>
    <property type="evidence" value="ECO:0007669"/>
    <property type="project" value="UniProtKB-SubCell"/>
</dbReference>
<feature type="transmembrane region" description="Helical" evidence="16">
    <location>
        <begin position="212"/>
        <end position="230"/>
    </location>
</feature>
<evidence type="ECO:0000256" key="8">
    <source>
        <dbReference type="ARBA" id="ARBA00022967"/>
    </source>
</evidence>
<dbReference type="InterPro" id="IPR018393">
    <property type="entry name" value="NADHpl_OxRdtase_5_subgr"/>
</dbReference>
<evidence type="ECO:0000256" key="14">
    <source>
        <dbReference type="ARBA" id="ARBA00023136"/>
    </source>
</evidence>
<dbReference type="InterPro" id="IPR001750">
    <property type="entry name" value="ND/Mrp_TM"/>
</dbReference>
<dbReference type="EC" id="7.1.1.2" evidence="2 16"/>
<feature type="transmembrane region" description="Helical" evidence="16">
    <location>
        <begin position="274"/>
        <end position="295"/>
    </location>
</feature>
<feature type="transmembrane region" description="Helical" evidence="16">
    <location>
        <begin position="334"/>
        <end position="352"/>
    </location>
</feature>